<dbReference type="EMBL" id="CASHTH010002136">
    <property type="protein sequence ID" value="CAI8025259.1"/>
    <property type="molecule type" value="Genomic_DNA"/>
</dbReference>
<dbReference type="AlphaFoldDB" id="A0AA35S8S1"/>
<evidence type="ECO:0000256" key="1">
    <source>
        <dbReference type="SAM" id="MobiDB-lite"/>
    </source>
</evidence>
<protein>
    <submittedName>
        <fullName evidence="3">Uncharacterized protein</fullName>
    </submittedName>
</protein>
<name>A0AA35S8S1_GEOBA</name>
<comment type="caution">
    <text evidence="3">The sequence shown here is derived from an EMBL/GenBank/DDBJ whole genome shotgun (WGS) entry which is preliminary data.</text>
</comment>
<feature type="compositionally biased region" description="Basic and acidic residues" evidence="1">
    <location>
        <begin position="1"/>
        <end position="10"/>
    </location>
</feature>
<dbReference type="EMBL" id="CASHTH010002136">
    <property type="protein sequence ID" value="CAI8025253.1"/>
    <property type="molecule type" value="Genomic_DNA"/>
</dbReference>
<evidence type="ECO:0000313" key="2">
    <source>
        <dbReference type="EMBL" id="CAI8025253.1"/>
    </source>
</evidence>
<feature type="region of interest" description="Disordered" evidence="1">
    <location>
        <begin position="1"/>
        <end position="36"/>
    </location>
</feature>
<reference evidence="3" key="1">
    <citation type="submission" date="2023-03" db="EMBL/GenBank/DDBJ databases">
        <authorList>
            <person name="Steffen K."/>
            <person name="Cardenas P."/>
        </authorList>
    </citation>
    <scope>NUCLEOTIDE SEQUENCE</scope>
</reference>
<accession>A0AA35S8S1</accession>
<keyword evidence="4" id="KW-1185">Reference proteome</keyword>
<feature type="compositionally biased region" description="Basic and acidic residues" evidence="1">
    <location>
        <begin position="24"/>
        <end position="36"/>
    </location>
</feature>
<evidence type="ECO:0000313" key="3">
    <source>
        <dbReference type="EMBL" id="CAI8025259.1"/>
    </source>
</evidence>
<sequence>MRTQLRESHARGGGTTRNVFPFRSDSKLEDKLPPIH</sequence>
<gene>
    <name evidence="2" type="ORF">GBAR_LOCUS14606</name>
    <name evidence="3" type="ORF">GBAR_LOCUS14609</name>
</gene>
<proteinExistence type="predicted"/>
<organism evidence="3 4">
    <name type="scientific">Geodia barretti</name>
    <name type="common">Barrett's horny sponge</name>
    <dbReference type="NCBI Taxonomy" id="519541"/>
    <lineage>
        <taxon>Eukaryota</taxon>
        <taxon>Metazoa</taxon>
        <taxon>Porifera</taxon>
        <taxon>Demospongiae</taxon>
        <taxon>Heteroscleromorpha</taxon>
        <taxon>Tetractinellida</taxon>
        <taxon>Astrophorina</taxon>
        <taxon>Geodiidae</taxon>
        <taxon>Geodia</taxon>
    </lineage>
</organism>
<evidence type="ECO:0000313" key="4">
    <source>
        <dbReference type="Proteomes" id="UP001174909"/>
    </source>
</evidence>
<dbReference type="Proteomes" id="UP001174909">
    <property type="component" value="Unassembled WGS sequence"/>
</dbReference>